<feature type="compositionally biased region" description="Polar residues" evidence="1">
    <location>
        <begin position="298"/>
        <end position="308"/>
    </location>
</feature>
<feature type="compositionally biased region" description="Basic and acidic residues" evidence="1">
    <location>
        <begin position="334"/>
        <end position="350"/>
    </location>
</feature>
<dbReference type="EMBL" id="JADCUA010000035">
    <property type="protein sequence ID" value="KAH9829864.1"/>
    <property type="molecule type" value="Genomic_DNA"/>
</dbReference>
<keyword evidence="3" id="KW-1185">Reference proteome</keyword>
<evidence type="ECO:0000256" key="1">
    <source>
        <dbReference type="SAM" id="MobiDB-lite"/>
    </source>
</evidence>
<organism evidence="2 3">
    <name type="scientific">Rhodofomes roseus</name>
    <dbReference type="NCBI Taxonomy" id="34475"/>
    <lineage>
        <taxon>Eukaryota</taxon>
        <taxon>Fungi</taxon>
        <taxon>Dikarya</taxon>
        <taxon>Basidiomycota</taxon>
        <taxon>Agaricomycotina</taxon>
        <taxon>Agaricomycetes</taxon>
        <taxon>Polyporales</taxon>
        <taxon>Rhodofomes</taxon>
    </lineage>
</organism>
<protein>
    <submittedName>
        <fullName evidence="2">Uncharacterized protein</fullName>
    </submittedName>
</protein>
<dbReference type="Proteomes" id="UP000814176">
    <property type="component" value="Unassembled WGS sequence"/>
</dbReference>
<feature type="region of interest" description="Disordered" evidence="1">
    <location>
        <begin position="1"/>
        <end position="57"/>
    </location>
</feature>
<comment type="caution">
    <text evidence="2">The sequence shown here is derived from an EMBL/GenBank/DDBJ whole genome shotgun (WGS) entry which is preliminary data.</text>
</comment>
<accession>A0ABQ8K108</accession>
<evidence type="ECO:0000313" key="2">
    <source>
        <dbReference type="EMBL" id="KAH9829864.1"/>
    </source>
</evidence>
<feature type="compositionally biased region" description="Polar residues" evidence="1">
    <location>
        <begin position="35"/>
        <end position="50"/>
    </location>
</feature>
<dbReference type="RefSeq" id="XP_047773227.1">
    <property type="nucleotide sequence ID" value="XM_047928097.1"/>
</dbReference>
<gene>
    <name evidence="2" type="ORF">C8Q71DRAFT_862962</name>
</gene>
<feature type="compositionally biased region" description="Polar residues" evidence="1">
    <location>
        <begin position="317"/>
        <end position="329"/>
    </location>
</feature>
<feature type="region of interest" description="Disordered" evidence="1">
    <location>
        <begin position="298"/>
        <end position="398"/>
    </location>
</feature>
<evidence type="ECO:0000313" key="3">
    <source>
        <dbReference type="Proteomes" id="UP000814176"/>
    </source>
</evidence>
<feature type="compositionally biased region" description="Basic residues" evidence="1">
    <location>
        <begin position="1"/>
        <end position="11"/>
    </location>
</feature>
<name>A0ABQ8K108_9APHY</name>
<proteinExistence type="predicted"/>
<dbReference type="GeneID" id="72008829"/>
<reference evidence="2 3" key="1">
    <citation type="journal article" date="2021" name="Environ. Microbiol.">
        <title>Gene family expansions and transcriptome signatures uncover fungal adaptations to wood decay.</title>
        <authorList>
            <person name="Hage H."/>
            <person name="Miyauchi S."/>
            <person name="Viragh M."/>
            <person name="Drula E."/>
            <person name="Min B."/>
            <person name="Chaduli D."/>
            <person name="Navarro D."/>
            <person name="Favel A."/>
            <person name="Norest M."/>
            <person name="Lesage-Meessen L."/>
            <person name="Balint B."/>
            <person name="Merenyi Z."/>
            <person name="de Eugenio L."/>
            <person name="Morin E."/>
            <person name="Martinez A.T."/>
            <person name="Baldrian P."/>
            <person name="Stursova M."/>
            <person name="Martinez M.J."/>
            <person name="Novotny C."/>
            <person name="Magnuson J.K."/>
            <person name="Spatafora J.W."/>
            <person name="Maurice S."/>
            <person name="Pangilinan J."/>
            <person name="Andreopoulos W."/>
            <person name="LaButti K."/>
            <person name="Hundley H."/>
            <person name="Na H."/>
            <person name="Kuo A."/>
            <person name="Barry K."/>
            <person name="Lipzen A."/>
            <person name="Henrissat B."/>
            <person name="Riley R."/>
            <person name="Ahrendt S."/>
            <person name="Nagy L.G."/>
            <person name="Grigoriev I.V."/>
            <person name="Martin F."/>
            <person name="Rosso M.N."/>
        </authorList>
    </citation>
    <scope>NUCLEOTIDE SEQUENCE [LARGE SCALE GENOMIC DNA]</scope>
    <source>
        <strain evidence="2 3">CIRM-BRFM 1785</strain>
    </source>
</reference>
<sequence length="587" mass="64554">MPTMRKSKRPRVLSSPDPPTPNNRRDSEMNDSDSEQSQPTAQTSRQTSRGPIQGNLPAPEALHEHMTLGGVSAMSAVLRVALAVARLGTLEGYWYSPWSIVCFIYFTFIIHVRPPRTVYTVPFPQLPLTAIDPLDATGQESSRSHDHRHARKDAAGKILAVGDEGEEEEEESQGIDSQSQALRSNNLYPWPISRPATELMQTPMRPLGEGGGLRTPTPSTDPLDLFRSALRTPVAGSGVDRHVPVSPSQLGGRSIAEASRVLQSALGLAPSPAPASAPAISSSDDAIDVLTRRVQYLQSPSATRSTRPLPSLDNPLFPTTQHGMSSLAATPSRDPIDLISRRVHRDRGVDVDDSSPVGGEISPEYGTSTHRPPISAAEEATSGSGLLPAIQLPSNPNPQTALSSAIKAVKAVLSRRIPDFVVKVVEVVKYDGVPYERLEVKREKVVLLVEVKLRSSVKTFDHAQRTIAQTLRQQAQEQAVHAFREAADLERIGCIVGVSDLWHYTEYDRTVLDFLPPRNGPDDAYIERSSRRSPIEKYKPSLQGLYTDIEPHFRDLKMLDLDTPQSDRVLGMIVERLRQLSSEYWDE</sequence>